<keyword evidence="9" id="KW-0963">Cytoplasm</keyword>
<evidence type="ECO:0000256" key="2">
    <source>
        <dbReference type="ARBA" id="ARBA00022741"/>
    </source>
</evidence>
<feature type="binding site" evidence="9">
    <location>
        <begin position="248"/>
        <end position="251"/>
    </location>
    <ligand>
        <name>GTP</name>
        <dbReference type="ChEBI" id="CHEBI:37565"/>
    </ligand>
</feature>
<keyword evidence="4 9" id="KW-0694">RNA-binding</keyword>
<dbReference type="PANTHER" id="PTHR11564">
    <property type="entry name" value="SIGNAL RECOGNITION PARTICLE 54K PROTEIN SRP54"/>
    <property type="match status" value="1"/>
</dbReference>
<dbReference type="NCBIfam" id="TIGR00959">
    <property type="entry name" value="ffh"/>
    <property type="match status" value="1"/>
</dbReference>
<dbReference type="FunFam" id="3.40.50.300:FF:000022">
    <property type="entry name" value="Signal recognition particle 54 kDa subunit"/>
    <property type="match status" value="1"/>
</dbReference>
<evidence type="ECO:0000256" key="5">
    <source>
        <dbReference type="ARBA" id="ARBA00023134"/>
    </source>
</evidence>
<sequence>MAFEGLGEKLQETLKKLRGKGKLTEADIKEAMKEVKRALLEADVNFKLVKEFVNKVSDKCLGSEVLESLTPGQQVIKIVNDELKDLMGSTESELKLSSTGFTIIMLVGLQGAGKTTMAGKLALNLRKKNKKPLLVACDVYRPAAIKQLEVLGKQIDIPVFSMGDKISPVEISKAGIKHAKDNGNNVVIIDTAGRLQIDEELMEELKNIKADVTPDEILLVVDSMTGQEAVNVAKTFDETLDIDGVVLTKLDGDTKGGAALSIKALTGKPIKFVGLGEKVNDLEVFHPDRMASRILGMGDVLSLIEKAQAAIDEKEAKELGERMLNQEFTLEDLITSFNQMKKLGPLNKLIEMIPGVDAKAMQGVDFAQGEKELKRKEAIVQSMTVKERRNPSLVQKSPSRKKRIADGCGLSIQEVNKLLKDFEMMKKTMKQFKNFKPGKANKKGLFGKLPFA</sequence>
<dbReference type="InterPro" id="IPR027417">
    <property type="entry name" value="P-loop_NTPase"/>
</dbReference>
<dbReference type="EMBL" id="CP002160">
    <property type="protein sequence ID" value="ADL51646.1"/>
    <property type="molecule type" value="Genomic_DNA"/>
</dbReference>
<dbReference type="GO" id="GO:0005525">
    <property type="term" value="F:GTP binding"/>
    <property type="evidence" value="ECO:0007669"/>
    <property type="project" value="UniProtKB-UniRule"/>
</dbReference>
<evidence type="ECO:0000313" key="11">
    <source>
        <dbReference type="EMBL" id="ADL51646.1"/>
    </source>
</evidence>
<keyword evidence="3 9" id="KW-0378">Hydrolase</keyword>
<dbReference type="RefSeq" id="WP_010077137.1">
    <property type="nucleotide sequence ID" value="NC_014393.1"/>
</dbReference>
<dbReference type="Gene3D" id="1.10.260.30">
    <property type="entry name" value="Signal recognition particle, SRP54 subunit, M-domain"/>
    <property type="match status" value="1"/>
</dbReference>
<name>D9SLD0_CLOC7</name>
<dbReference type="Pfam" id="PF02881">
    <property type="entry name" value="SRP54_N"/>
    <property type="match status" value="1"/>
</dbReference>
<dbReference type="InterPro" id="IPR013822">
    <property type="entry name" value="Signal_recog_particl_SRP54_hlx"/>
</dbReference>
<comment type="similarity">
    <text evidence="1 9">Belongs to the GTP-binding SRP family. SRP54 subfamily.</text>
</comment>
<dbReference type="Gene3D" id="1.20.120.140">
    <property type="entry name" value="Signal recognition particle SRP54, nucleotide-binding domain"/>
    <property type="match status" value="1"/>
</dbReference>
<dbReference type="InterPro" id="IPR000897">
    <property type="entry name" value="SRP54_GTPase_dom"/>
</dbReference>
<dbReference type="OrthoDB" id="9804720at2"/>
<feature type="domain" description="SRP54-type proteins GTP-binding" evidence="10">
    <location>
        <begin position="269"/>
        <end position="282"/>
    </location>
</feature>
<dbReference type="HOGENOM" id="CLU_009301_6_0_9"/>
<dbReference type="InterPro" id="IPR036891">
    <property type="entry name" value="Signal_recog_part_SRP54_M_sf"/>
</dbReference>
<feature type="binding site" evidence="9">
    <location>
        <begin position="108"/>
        <end position="115"/>
    </location>
    <ligand>
        <name>GTP</name>
        <dbReference type="ChEBI" id="CHEBI:37565"/>
    </ligand>
</feature>
<dbReference type="Pfam" id="PF02978">
    <property type="entry name" value="SRP_SPB"/>
    <property type="match status" value="1"/>
</dbReference>
<dbReference type="GO" id="GO:0003924">
    <property type="term" value="F:GTPase activity"/>
    <property type="evidence" value="ECO:0007669"/>
    <property type="project" value="UniProtKB-UniRule"/>
</dbReference>
<dbReference type="InterPro" id="IPR003593">
    <property type="entry name" value="AAA+_ATPase"/>
</dbReference>
<organism evidence="11 12">
    <name type="scientific">Clostridium cellulovorans (strain ATCC 35296 / DSM 3052 / OCM 3 / 743B)</name>
    <dbReference type="NCBI Taxonomy" id="573061"/>
    <lineage>
        <taxon>Bacteria</taxon>
        <taxon>Bacillati</taxon>
        <taxon>Bacillota</taxon>
        <taxon>Clostridia</taxon>
        <taxon>Eubacteriales</taxon>
        <taxon>Clostridiaceae</taxon>
        <taxon>Clostridium</taxon>
    </lineage>
</organism>
<dbReference type="SMART" id="SM00962">
    <property type="entry name" value="SRP54"/>
    <property type="match status" value="1"/>
</dbReference>
<accession>D9SLD0</accession>
<keyword evidence="6 9" id="KW-0733">Signal recognition particle</keyword>
<comment type="catalytic activity">
    <reaction evidence="8 9">
        <text>GTP + H2O = GDP + phosphate + H(+)</text>
        <dbReference type="Rhea" id="RHEA:19669"/>
        <dbReference type="ChEBI" id="CHEBI:15377"/>
        <dbReference type="ChEBI" id="CHEBI:15378"/>
        <dbReference type="ChEBI" id="CHEBI:37565"/>
        <dbReference type="ChEBI" id="CHEBI:43474"/>
        <dbReference type="ChEBI" id="CHEBI:58189"/>
        <dbReference type="EC" id="3.6.5.4"/>
    </reaction>
</comment>
<dbReference type="HAMAP" id="MF_00306">
    <property type="entry name" value="SRP54"/>
    <property type="match status" value="1"/>
</dbReference>
<dbReference type="KEGG" id="ccb:Clocel_1902"/>
<feature type="binding site" evidence="9">
    <location>
        <begin position="190"/>
        <end position="194"/>
    </location>
    <ligand>
        <name>GTP</name>
        <dbReference type="ChEBI" id="CHEBI:37565"/>
    </ligand>
</feature>
<comment type="subunit">
    <text evidence="9">Part of the signal recognition particle protein translocation system, which is composed of SRP and FtsY.</text>
</comment>
<comment type="domain">
    <text evidence="9">Composed of three domains: the N-terminal N domain, which is responsible for interactions with the ribosome, the central G domain, which binds GTP, and the C-terminal M domain, which binds the RNA and the signal sequence of the RNC.</text>
</comment>
<dbReference type="SMART" id="SM00382">
    <property type="entry name" value="AAA"/>
    <property type="match status" value="1"/>
</dbReference>
<dbReference type="InterPro" id="IPR042101">
    <property type="entry name" value="SRP54_N_sf"/>
</dbReference>
<reference evidence="11 12" key="1">
    <citation type="submission" date="2010-08" db="EMBL/GenBank/DDBJ databases">
        <title>Complete sequence of Clostridium cellulovorans 743B.</title>
        <authorList>
            <consortium name="US DOE Joint Genome Institute"/>
            <person name="Lucas S."/>
            <person name="Copeland A."/>
            <person name="Lapidus A."/>
            <person name="Cheng J.-F."/>
            <person name="Bruce D."/>
            <person name="Goodwin L."/>
            <person name="Pitluck S."/>
            <person name="Chertkov O."/>
            <person name="Detter J.C."/>
            <person name="Han C."/>
            <person name="Tapia R."/>
            <person name="Land M."/>
            <person name="Hauser L."/>
            <person name="Chang Y.-J."/>
            <person name="Jeffries C."/>
            <person name="Kyrpides N."/>
            <person name="Ivanova N."/>
            <person name="Mikhailova N."/>
            <person name="Hemme C.L."/>
            <person name="Woyke T."/>
        </authorList>
    </citation>
    <scope>NUCLEOTIDE SEQUENCE [LARGE SCALE GENOMIC DNA]</scope>
    <source>
        <strain evidence="12">ATCC 35296 / DSM 3052 / OCM 3 / 743B</strain>
    </source>
</reference>
<evidence type="ECO:0000256" key="8">
    <source>
        <dbReference type="ARBA" id="ARBA00048027"/>
    </source>
</evidence>
<keyword evidence="5 9" id="KW-0342">GTP-binding</keyword>
<keyword evidence="2 9" id="KW-0547">Nucleotide-binding</keyword>
<gene>
    <name evidence="9" type="primary">ffh</name>
    <name evidence="11" type="ordered locus">Clocel_1902</name>
</gene>
<dbReference type="EC" id="3.6.5.4" evidence="9"/>
<dbReference type="InterPro" id="IPR004125">
    <property type="entry name" value="Signal_recog_particle_SRP54_M"/>
</dbReference>
<dbReference type="PANTHER" id="PTHR11564:SF5">
    <property type="entry name" value="SIGNAL RECOGNITION PARTICLE SUBUNIT SRP54"/>
    <property type="match status" value="1"/>
</dbReference>
<dbReference type="GO" id="GO:0008312">
    <property type="term" value="F:7S RNA binding"/>
    <property type="evidence" value="ECO:0007669"/>
    <property type="project" value="InterPro"/>
</dbReference>
<dbReference type="SUPFAM" id="SSF52540">
    <property type="entry name" value="P-loop containing nucleoside triphosphate hydrolases"/>
    <property type="match status" value="1"/>
</dbReference>
<dbReference type="eggNOG" id="COG0541">
    <property type="taxonomic scope" value="Bacteria"/>
</dbReference>
<dbReference type="AlphaFoldDB" id="D9SLD0"/>
<dbReference type="GO" id="GO:0006614">
    <property type="term" value="P:SRP-dependent cotranslational protein targeting to membrane"/>
    <property type="evidence" value="ECO:0007669"/>
    <property type="project" value="InterPro"/>
</dbReference>
<dbReference type="Pfam" id="PF00448">
    <property type="entry name" value="SRP54"/>
    <property type="match status" value="1"/>
</dbReference>
<dbReference type="Gene3D" id="3.40.50.300">
    <property type="entry name" value="P-loop containing nucleotide triphosphate hydrolases"/>
    <property type="match status" value="1"/>
</dbReference>
<evidence type="ECO:0000256" key="6">
    <source>
        <dbReference type="ARBA" id="ARBA00023135"/>
    </source>
</evidence>
<dbReference type="InterPro" id="IPR022941">
    <property type="entry name" value="SRP54"/>
</dbReference>
<proteinExistence type="inferred from homology"/>
<dbReference type="InterPro" id="IPR004780">
    <property type="entry name" value="SRP"/>
</dbReference>
<dbReference type="SMART" id="SM00963">
    <property type="entry name" value="SRP54_N"/>
    <property type="match status" value="1"/>
</dbReference>
<dbReference type="CDD" id="cd18539">
    <property type="entry name" value="SRP_G"/>
    <property type="match status" value="1"/>
</dbReference>
<dbReference type="STRING" id="573061.Clocel_1902"/>
<dbReference type="SUPFAM" id="SSF47446">
    <property type="entry name" value="Signal peptide-binding domain"/>
    <property type="match status" value="1"/>
</dbReference>
<dbReference type="Proteomes" id="UP000002730">
    <property type="component" value="Chromosome"/>
</dbReference>
<evidence type="ECO:0000259" key="10">
    <source>
        <dbReference type="PROSITE" id="PS00300"/>
    </source>
</evidence>
<evidence type="ECO:0000256" key="3">
    <source>
        <dbReference type="ARBA" id="ARBA00022801"/>
    </source>
</evidence>
<evidence type="ECO:0000256" key="4">
    <source>
        <dbReference type="ARBA" id="ARBA00022884"/>
    </source>
</evidence>
<evidence type="ECO:0000256" key="1">
    <source>
        <dbReference type="ARBA" id="ARBA00005450"/>
    </source>
</evidence>
<comment type="subcellular location">
    <subcellularLocation>
        <location evidence="9">Cytoplasm</location>
    </subcellularLocation>
    <text evidence="9">The SRP-RNC complex is targeted to the cytoplasmic membrane.</text>
</comment>
<protein>
    <recommendedName>
        <fullName evidence="9">Signal recognition particle protein</fullName>
        <ecNumber evidence="9">3.6.5.4</ecNumber>
    </recommendedName>
    <alternativeName>
        <fullName evidence="9">Fifty-four homolog</fullName>
    </alternativeName>
</protein>
<evidence type="ECO:0000256" key="9">
    <source>
        <dbReference type="HAMAP-Rule" id="MF_00306"/>
    </source>
</evidence>
<comment type="function">
    <text evidence="9">Involved in targeting and insertion of nascent membrane proteins into the cytoplasmic membrane. Binds to the hydrophobic signal sequence of the ribosome-nascent chain (RNC) as it emerges from the ribosomes. The SRP-RNC complex is then targeted to the cytoplasmic membrane where it interacts with the SRP receptor FtsY.</text>
</comment>
<dbReference type="GO" id="GO:0048500">
    <property type="term" value="C:signal recognition particle"/>
    <property type="evidence" value="ECO:0007669"/>
    <property type="project" value="UniProtKB-UniRule"/>
</dbReference>
<keyword evidence="12" id="KW-1185">Reference proteome</keyword>
<dbReference type="PROSITE" id="PS00300">
    <property type="entry name" value="SRP54"/>
    <property type="match status" value="1"/>
</dbReference>
<evidence type="ECO:0000256" key="7">
    <source>
        <dbReference type="ARBA" id="ARBA00023274"/>
    </source>
</evidence>
<keyword evidence="7 9" id="KW-0687">Ribonucleoprotein</keyword>
<evidence type="ECO:0000313" key="12">
    <source>
        <dbReference type="Proteomes" id="UP000002730"/>
    </source>
</evidence>